<comment type="caution">
    <text evidence="1">The sequence shown here is derived from an EMBL/GenBank/DDBJ whole genome shotgun (WGS) entry which is preliminary data.</text>
</comment>
<keyword evidence="2" id="KW-1185">Reference proteome</keyword>
<protein>
    <submittedName>
        <fullName evidence="1">Uncharacterized protein</fullName>
    </submittedName>
</protein>
<accession>A0AAE1BND9</accession>
<evidence type="ECO:0000313" key="1">
    <source>
        <dbReference type="EMBL" id="KAK3853778.1"/>
    </source>
</evidence>
<organism evidence="1 2">
    <name type="scientific">Petrolisthes cinctipes</name>
    <name type="common">Flat porcelain crab</name>
    <dbReference type="NCBI Taxonomy" id="88211"/>
    <lineage>
        <taxon>Eukaryota</taxon>
        <taxon>Metazoa</taxon>
        <taxon>Ecdysozoa</taxon>
        <taxon>Arthropoda</taxon>
        <taxon>Crustacea</taxon>
        <taxon>Multicrustacea</taxon>
        <taxon>Malacostraca</taxon>
        <taxon>Eumalacostraca</taxon>
        <taxon>Eucarida</taxon>
        <taxon>Decapoda</taxon>
        <taxon>Pleocyemata</taxon>
        <taxon>Anomura</taxon>
        <taxon>Galatheoidea</taxon>
        <taxon>Porcellanidae</taxon>
        <taxon>Petrolisthes</taxon>
    </lineage>
</organism>
<evidence type="ECO:0000313" key="2">
    <source>
        <dbReference type="Proteomes" id="UP001286313"/>
    </source>
</evidence>
<dbReference type="AlphaFoldDB" id="A0AAE1BND9"/>
<reference evidence="1" key="1">
    <citation type="submission" date="2023-10" db="EMBL/GenBank/DDBJ databases">
        <title>Genome assemblies of two species of porcelain crab, Petrolisthes cinctipes and Petrolisthes manimaculis (Anomura: Porcellanidae).</title>
        <authorList>
            <person name="Angst P."/>
        </authorList>
    </citation>
    <scope>NUCLEOTIDE SEQUENCE</scope>
    <source>
        <strain evidence="1">PB745_01</strain>
        <tissue evidence="1">Gill</tissue>
    </source>
</reference>
<name>A0AAE1BND9_PETCI</name>
<feature type="non-terminal residue" evidence="1">
    <location>
        <position position="1"/>
    </location>
</feature>
<proteinExistence type="predicted"/>
<dbReference type="EMBL" id="JAWQEG010006828">
    <property type="protein sequence ID" value="KAK3853778.1"/>
    <property type="molecule type" value="Genomic_DNA"/>
</dbReference>
<gene>
    <name evidence="1" type="ORF">Pcinc_039690</name>
</gene>
<dbReference type="Proteomes" id="UP001286313">
    <property type="component" value="Unassembled WGS sequence"/>
</dbReference>
<sequence length="120" mass="13439">MENTAEIVVLKCVNALELVTEECPSLKHLTDGRILSRLISCLKNETYKDDFVTLIPRLESLIREHFAGPKLIEFESAAVGSTQELTKLCLLLLHITVITESTLRARLVNSPILDYSTQAK</sequence>